<proteinExistence type="predicted"/>
<comment type="caution">
    <text evidence="1">The sequence shown here is derived from an EMBL/GenBank/DDBJ whole genome shotgun (WGS) entry which is preliminary data.</text>
</comment>
<reference evidence="1 2" key="1">
    <citation type="submission" date="2019-10" db="EMBL/GenBank/DDBJ databases">
        <authorList>
            <person name="Nie G."/>
            <person name="Ming H."/>
            <person name="Yi B."/>
        </authorList>
    </citation>
    <scope>NUCLEOTIDE SEQUENCE [LARGE SCALE GENOMIC DNA]</scope>
    <source>
        <strain evidence="1 2">CFH 90414</strain>
    </source>
</reference>
<dbReference type="InterPro" id="IPR037079">
    <property type="entry name" value="AF2212/PG0164-like_sf"/>
</dbReference>
<sequence length="97" mass="10922">MRFRFTAPLWEWQAQANWYFVTVPEEISEDIREVPRMPRGFGSVRVRVQVGGSDWSTSIFPDSAQGAYVLPVKKAVRVAEGLAEGEPVEVALEVLDL</sequence>
<dbReference type="Pfam" id="PF08922">
    <property type="entry name" value="DUF1905"/>
    <property type="match status" value="1"/>
</dbReference>
<organism evidence="1 2">
    <name type="scientific">Agromyces agglutinans</name>
    <dbReference type="NCBI Taxonomy" id="2662258"/>
    <lineage>
        <taxon>Bacteria</taxon>
        <taxon>Bacillati</taxon>
        <taxon>Actinomycetota</taxon>
        <taxon>Actinomycetes</taxon>
        <taxon>Micrococcales</taxon>
        <taxon>Microbacteriaceae</taxon>
        <taxon>Agromyces</taxon>
    </lineage>
</organism>
<gene>
    <name evidence="1" type="ORF">GE115_09290</name>
</gene>
<evidence type="ECO:0000313" key="1">
    <source>
        <dbReference type="EMBL" id="MRG60062.1"/>
    </source>
</evidence>
<dbReference type="InterPro" id="IPR015018">
    <property type="entry name" value="DUF1905"/>
</dbReference>
<dbReference type="Gene3D" id="2.40.30.100">
    <property type="entry name" value="AF2212/PG0164-like"/>
    <property type="match status" value="1"/>
</dbReference>
<dbReference type="Proteomes" id="UP000431080">
    <property type="component" value="Unassembled WGS sequence"/>
</dbReference>
<dbReference type="RefSeq" id="WP_153684515.1">
    <property type="nucleotide sequence ID" value="NZ_WJIF01000004.1"/>
</dbReference>
<accession>A0A6I2F5W4</accession>
<dbReference type="EMBL" id="WJIF01000004">
    <property type="protein sequence ID" value="MRG60062.1"/>
    <property type="molecule type" value="Genomic_DNA"/>
</dbReference>
<name>A0A6I2F5W4_9MICO</name>
<dbReference type="SUPFAM" id="SSF141694">
    <property type="entry name" value="AF2212/PG0164-like"/>
    <property type="match status" value="1"/>
</dbReference>
<evidence type="ECO:0000313" key="2">
    <source>
        <dbReference type="Proteomes" id="UP000431080"/>
    </source>
</evidence>
<protein>
    <submittedName>
        <fullName evidence="1">DUF1905 domain-containing protein</fullName>
    </submittedName>
</protein>
<keyword evidence="2" id="KW-1185">Reference proteome</keyword>
<dbReference type="AlphaFoldDB" id="A0A6I2F5W4"/>